<dbReference type="CDD" id="cd12107">
    <property type="entry name" value="Hemerythrin"/>
    <property type="match status" value="1"/>
</dbReference>
<dbReference type="NCBIfam" id="NF033749">
    <property type="entry name" value="bact_hemeryth"/>
    <property type="match status" value="1"/>
</dbReference>
<evidence type="ECO:0000256" key="2">
    <source>
        <dbReference type="ARBA" id="ARBA00022723"/>
    </source>
</evidence>
<dbReference type="InterPro" id="IPR012312">
    <property type="entry name" value="Hemerythrin-like"/>
</dbReference>
<keyword evidence="6" id="KW-1185">Reference proteome</keyword>
<protein>
    <submittedName>
        <fullName evidence="5">Hemerythrin family protein</fullName>
    </submittedName>
</protein>
<dbReference type="InterPro" id="IPR012827">
    <property type="entry name" value="Hemerythrin_metal-bd"/>
</dbReference>
<evidence type="ECO:0000256" key="3">
    <source>
        <dbReference type="ARBA" id="ARBA00023004"/>
    </source>
</evidence>
<organism evidence="5 6">
    <name type="scientific">Halonatronomonas betaini</name>
    <dbReference type="NCBI Taxonomy" id="2778430"/>
    <lineage>
        <taxon>Bacteria</taxon>
        <taxon>Bacillati</taxon>
        <taxon>Bacillota</taxon>
        <taxon>Clostridia</taxon>
        <taxon>Halanaerobiales</taxon>
        <taxon>Halarsenatibacteraceae</taxon>
        <taxon>Halonatronomonas</taxon>
    </lineage>
</organism>
<sequence length="140" mass="16650">MMWKDSYKIGVEEVDRQHKELFERLSDFITVLRSDGDWEPKIPEIKKTLSFMGDYVVEHFDSEEEYQEEIGYPEREEHKEIHEQFKSEIADFAEKFEKEGYEKDLALEFSGKLMAWLINHVANTDQKISDYADSLDGEDE</sequence>
<feature type="domain" description="Hemerythrin-like" evidence="4">
    <location>
        <begin position="10"/>
        <end position="128"/>
    </location>
</feature>
<keyword evidence="3" id="KW-0408">Iron</keyword>
<accession>A0A931F8M9</accession>
<dbReference type="Pfam" id="PF01814">
    <property type="entry name" value="Hemerythrin"/>
    <property type="match status" value="1"/>
</dbReference>
<evidence type="ECO:0000313" key="6">
    <source>
        <dbReference type="Proteomes" id="UP000621436"/>
    </source>
</evidence>
<comment type="similarity">
    <text evidence="1">Belongs to the hemerythrin family.</text>
</comment>
<evidence type="ECO:0000259" key="4">
    <source>
        <dbReference type="Pfam" id="PF01814"/>
    </source>
</evidence>
<dbReference type="PANTHER" id="PTHR37164:SF1">
    <property type="entry name" value="BACTERIOHEMERYTHRIN"/>
    <property type="match status" value="1"/>
</dbReference>
<proteinExistence type="inferred from homology"/>
<dbReference type="AlphaFoldDB" id="A0A931F8M9"/>
<dbReference type="GO" id="GO:0046872">
    <property type="term" value="F:metal ion binding"/>
    <property type="evidence" value="ECO:0007669"/>
    <property type="project" value="UniProtKB-KW"/>
</dbReference>
<evidence type="ECO:0000256" key="1">
    <source>
        <dbReference type="ARBA" id="ARBA00010587"/>
    </source>
</evidence>
<dbReference type="InterPro" id="IPR050669">
    <property type="entry name" value="Hemerythrin"/>
</dbReference>
<dbReference type="Gene3D" id="1.20.120.50">
    <property type="entry name" value="Hemerythrin-like"/>
    <property type="match status" value="1"/>
</dbReference>
<comment type="caution">
    <text evidence="5">The sequence shown here is derived from an EMBL/GenBank/DDBJ whole genome shotgun (WGS) entry which is preliminary data.</text>
</comment>
<dbReference type="InterPro" id="IPR035938">
    <property type="entry name" value="Hemerythrin-like_sf"/>
</dbReference>
<dbReference type="EMBL" id="JADPIE010000003">
    <property type="protein sequence ID" value="MBF8436708.1"/>
    <property type="molecule type" value="Genomic_DNA"/>
</dbReference>
<dbReference type="PANTHER" id="PTHR37164">
    <property type="entry name" value="BACTERIOHEMERYTHRIN"/>
    <property type="match status" value="1"/>
</dbReference>
<keyword evidence="2" id="KW-0479">Metal-binding</keyword>
<gene>
    <name evidence="5" type="ORF">I0Q91_06450</name>
</gene>
<reference evidence="5" key="1">
    <citation type="submission" date="2020-11" db="EMBL/GenBank/DDBJ databases">
        <title>Halonatronomonas betainensis gen. nov., sp. nov. a novel haloalkaliphilic representative of the family Halanaerobiacae capable of betaine degradation.</title>
        <authorList>
            <person name="Boltyanskaya Y."/>
            <person name="Kevbrin V."/>
            <person name="Detkova E."/>
            <person name="Grouzdev D.S."/>
            <person name="Koziaeva V."/>
            <person name="Zhilina T."/>
        </authorList>
    </citation>
    <scope>NUCLEOTIDE SEQUENCE</scope>
    <source>
        <strain evidence="5">Z-7014</strain>
    </source>
</reference>
<dbReference type="Proteomes" id="UP000621436">
    <property type="component" value="Unassembled WGS sequence"/>
</dbReference>
<name>A0A931F8M9_9FIRM</name>
<dbReference type="RefSeq" id="WP_270453619.1">
    <property type="nucleotide sequence ID" value="NZ_JADPIE010000003.1"/>
</dbReference>
<evidence type="ECO:0000313" key="5">
    <source>
        <dbReference type="EMBL" id="MBF8436708.1"/>
    </source>
</evidence>
<dbReference type="NCBIfam" id="TIGR02481">
    <property type="entry name" value="hemeryth_dom"/>
    <property type="match status" value="1"/>
</dbReference>
<dbReference type="SUPFAM" id="SSF47188">
    <property type="entry name" value="Hemerythrin-like"/>
    <property type="match status" value="1"/>
</dbReference>